<evidence type="ECO:0000256" key="1">
    <source>
        <dbReference type="SAM" id="MobiDB-lite"/>
    </source>
</evidence>
<gene>
    <name evidence="3" type="ordered locus">ROP_00730</name>
</gene>
<evidence type="ECO:0000313" key="4">
    <source>
        <dbReference type="Proteomes" id="UP000002212"/>
    </source>
</evidence>
<name>C1AS71_RHOOB</name>
<sequence>MVRGDTHAPAAGTDANTRDTAPVSVVVVSTALLELVRTSWIHRRRLRFGRT</sequence>
<dbReference type="PATRIC" id="fig|632772.20.peg.94"/>
<keyword evidence="2" id="KW-1133">Transmembrane helix</keyword>
<feature type="transmembrane region" description="Helical" evidence="2">
    <location>
        <begin position="20"/>
        <end position="40"/>
    </location>
</feature>
<keyword evidence="2" id="KW-0812">Transmembrane</keyword>
<accession>C1AS71</accession>
<dbReference type="Proteomes" id="UP000002212">
    <property type="component" value="Chromosome"/>
</dbReference>
<dbReference type="EMBL" id="AP011115">
    <property type="protein sequence ID" value="BAH48320.1"/>
    <property type="molecule type" value="Genomic_DNA"/>
</dbReference>
<feature type="region of interest" description="Disordered" evidence="1">
    <location>
        <begin position="1"/>
        <end position="20"/>
    </location>
</feature>
<evidence type="ECO:0000256" key="2">
    <source>
        <dbReference type="SAM" id="Phobius"/>
    </source>
</evidence>
<dbReference type="AlphaFoldDB" id="C1AS71"/>
<dbReference type="STRING" id="632772.ROP_00730"/>
<proteinExistence type="predicted"/>
<organism evidence="3 4">
    <name type="scientific">Rhodococcus opacus (strain B4)</name>
    <dbReference type="NCBI Taxonomy" id="632772"/>
    <lineage>
        <taxon>Bacteria</taxon>
        <taxon>Bacillati</taxon>
        <taxon>Actinomycetota</taxon>
        <taxon>Actinomycetes</taxon>
        <taxon>Mycobacteriales</taxon>
        <taxon>Nocardiaceae</taxon>
        <taxon>Rhodococcus</taxon>
    </lineage>
</organism>
<reference evidence="3 4" key="1">
    <citation type="submission" date="2009-03" db="EMBL/GenBank/DDBJ databases">
        <title>Comparison of the complete genome sequences of Rhodococcus erythropolis PR4 and Rhodococcus opacus B4.</title>
        <authorList>
            <person name="Takarada H."/>
            <person name="Sekine M."/>
            <person name="Hosoyama A."/>
            <person name="Yamada R."/>
            <person name="Fujisawa T."/>
            <person name="Omata S."/>
            <person name="Shimizu A."/>
            <person name="Tsukatani N."/>
            <person name="Tanikawa S."/>
            <person name="Fujita N."/>
            <person name="Harayama S."/>
        </authorList>
    </citation>
    <scope>NUCLEOTIDE SEQUENCE [LARGE SCALE GENOMIC DNA]</scope>
    <source>
        <strain evidence="3 4">B4</strain>
    </source>
</reference>
<evidence type="ECO:0000313" key="3">
    <source>
        <dbReference type="EMBL" id="BAH48320.1"/>
    </source>
</evidence>
<dbReference type="HOGENOM" id="CLU_3103215_0_0_11"/>
<dbReference type="KEGG" id="rop:ROP_00730"/>
<keyword evidence="2" id="KW-0472">Membrane</keyword>
<protein>
    <submittedName>
        <fullName evidence="3">Uncharacterized protein</fullName>
    </submittedName>
</protein>